<evidence type="ECO:0000313" key="2">
    <source>
        <dbReference type="EMBL" id="GMM61603.1"/>
    </source>
</evidence>
<protein>
    <recommendedName>
        <fullName evidence="1">Bacterial virulence domain-containing protein</fullName>
    </recommendedName>
</protein>
<proteinExistence type="predicted"/>
<accession>A0ABQ6P8P5</accession>
<dbReference type="Proteomes" id="UP001187221">
    <property type="component" value="Unassembled WGS sequence"/>
</dbReference>
<reference evidence="2 3" key="1">
    <citation type="submission" date="2023-06" db="EMBL/GenBank/DDBJ databases">
        <title>Draft genome sequence of Novosphingobium sp. strain IK01.</title>
        <authorList>
            <person name="Hatamoto M."/>
            <person name="Ikarashi T."/>
            <person name="Yamaguchi T."/>
        </authorList>
    </citation>
    <scope>NUCLEOTIDE SEQUENCE [LARGE SCALE GENOMIC DNA]</scope>
    <source>
        <strain evidence="2 3">IK01</strain>
    </source>
</reference>
<comment type="caution">
    <text evidence="2">The sequence shown here is derived from an EMBL/GenBank/DDBJ whole genome shotgun (WGS) entry which is preliminary data.</text>
</comment>
<dbReference type="Pfam" id="PF06057">
    <property type="entry name" value="VirJ"/>
    <property type="match status" value="1"/>
</dbReference>
<keyword evidence="3" id="KW-1185">Reference proteome</keyword>
<dbReference type="RefSeq" id="WP_317975271.1">
    <property type="nucleotide sequence ID" value="NZ_BTFW01000001.1"/>
</dbReference>
<feature type="domain" description="Bacterial virulence" evidence="1">
    <location>
        <begin position="58"/>
        <end position="241"/>
    </location>
</feature>
<name>A0ABQ6P8P5_9SPHN</name>
<organism evidence="2 3">
    <name type="scientific">Novosphingobium pituita</name>
    <dbReference type="NCBI Taxonomy" id="3056842"/>
    <lineage>
        <taxon>Bacteria</taxon>
        <taxon>Pseudomonadati</taxon>
        <taxon>Pseudomonadota</taxon>
        <taxon>Alphaproteobacteria</taxon>
        <taxon>Sphingomonadales</taxon>
        <taxon>Sphingomonadaceae</taxon>
        <taxon>Novosphingobium</taxon>
    </lineage>
</organism>
<evidence type="ECO:0000313" key="3">
    <source>
        <dbReference type="Proteomes" id="UP001187221"/>
    </source>
</evidence>
<sequence>MAIGGIARKLFALSAVLTMLGTAMTAAVLGAVGLGAVGGYFDRTAMVYQAPPGGARGDLVAVYFSDAMGGATGPGEGVIAALQAHGVPVVAVNSPSLFRFGRDRVFVDALVARAMRLALLRSGAARVVLVGSAFGADVLDTGLGAVPANLRARIASVVLLEPGRAVYFHADPIGLLHVSGPDSDPRRTVRMLHGLPVTCVFGLGDRGSLCPAPELAGARRIGIDDGHLLLRHYRAWAQQATQAALFPPAPMH</sequence>
<gene>
    <name evidence="2" type="ORF">NUTIK01_23800</name>
</gene>
<dbReference type="InterPro" id="IPR010333">
    <property type="entry name" value="VirJ"/>
</dbReference>
<dbReference type="EMBL" id="BTFW01000001">
    <property type="protein sequence ID" value="GMM61603.1"/>
    <property type="molecule type" value="Genomic_DNA"/>
</dbReference>
<evidence type="ECO:0000259" key="1">
    <source>
        <dbReference type="Pfam" id="PF06057"/>
    </source>
</evidence>